<keyword evidence="2 7" id="KW-0812">Transmembrane</keyword>
<evidence type="ECO:0000256" key="6">
    <source>
        <dbReference type="ARBA" id="ARBA00023316"/>
    </source>
</evidence>
<dbReference type="NCBIfam" id="TIGR00247">
    <property type="entry name" value="endolytic transglycosylase MltG"/>
    <property type="match status" value="1"/>
</dbReference>
<comment type="caution">
    <text evidence="9">The sequence shown here is derived from an EMBL/GenBank/DDBJ whole genome shotgun (WGS) entry which is preliminary data.</text>
</comment>
<dbReference type="Gene3D" id="3.30.1490.480">
    <property type="entry name" value="Endolytic murein transglycosylase"/>
    <property type="match status" value="1"/>
</dbReference>
<evidence type="ECO:0000256" key="4">
    <source>
        <dbReference type="ARBA" id="ARBA00023136"/>
    </source>
</evidence>
<protein>
    <recommendedName>
        <fullName evidence="7">Endolytic murein transglycosylase</fullName>
        <ecNumber evidence="7">4.2.2.29</ecNumber>
    </recommendedName>
    <alternativeName>
        <fullName evidence="7">Peptidoglycan lytic transglycosylase</fullName>
    </alternativeName>
    <alternativeName>
        <fullName evidence="7">Peptidoglycan polymerization terminase</fullName>
    </alternativeName>
</protein>
<dbReference type="GO" id="GO:0071555">
    <property type="term" value="P:cell wall organization"/>
    <property type="evidence" value="ECO:0007669"/>
    <property type="project" value="UniProtKB-KW"/>
</dbReference>
<dbReference type="GO" id="GO:0009252">
    <property type="term" value="P:peptidoglycan biosynthetic process"/>
    <property type="evidence" value="ECO:0007669"/>
    <property type="project" value="UniProtKB-UniRule"/>
</dbReference>
<accession>A0A936TEA3</accession>
<evidence type="ECO:0000256" key="3">
    <source>
        <dbReference type="ARBA" id="ARBA00022989"/>
    </source>
</evidence>
<evidence type="ECO:0000256" key="7">
    <source>
        <dbReference type="HAMAP-Rule" id="MF_02065"/>
    </source>
</evidence>
<dbReference type="Pfam" id="PF02618">
    <property type="entry name" value="YceG"/>
    <property type="match status" value="1"/>
</dbReference>
<keyword evidence="3 7" id="KW-1133">Transmembrane helix</keyword>
<evidence type="ECO:0000256" key="8">
    <source>
        <dbReference type="SAM" id="MobiDB-lite"/>
    </source>
</evidence>
<comment type="catalytic activity">
    <reaction evidence="7">
        <text>a peptidoglycan chain = a peptidoglycan chain with N-acetyl-1,6-anhydromuramyl-[peptide] at the reducing end + a peptidoglycan chain with N-acetylglucosamine at the non-reducing end.</text>
        <dbReference type="EC" id="4.2.2.29"/>
    </reaction>
</comment>
<dbReference type="Proteomes" id="UP000727993">
    <property type="component" value="Unassembled WGS sequence"/>
</dbReference>
<evidence type="ECO:0000313" key="10">
    <source>
        <dbReference type="Proteomes" id="UP000727993"/>
    </source>
</evidence>
<comment type="function">
    <text evidence="7">Functions as a peptidoglycan terminase that cleaves nascent peptidoglycan strands endolytically to terminate their elongation.</text>
</comment>
<keyword evidence="5 7" id="KW-0456">Lyase</keyword>
<dbReference type="HAMAP" id="MF_02065">
    <property type="entry name" value="MltG"/>
    <property type="match status" value="1"/>
</dbReference>
<dbReference type="AlphaFoldDB" id="A0A936TEA3"/>
<gene>
    <name evidence="7 9" type="primary">mltG</name>
    <name evidence="9" type="ORF">IPN02_17055</name>
</gene>
<feature type="transmembrane region" description="Helical" evidence="7">
    <location>
        <begin position="149"/>
        <end position="171"/>
    </location>
</feature>
<name>A0A936TEA3_9ACTN</name>
<dbReference type="PANTHER" id="PTHR30518">
    <property type="entry name" value="ENDOLYTIC MUREIN TRANSGLYCOSYLASE"/>
    <property type="match status" value="1"/>
</dbReference>
<evidence type="ECO:0000256" key="2">
    <source>
        <dbReference type="ARBA" id="ARBA00022692"/>
    </source>
</evidence>
<dbReference type="GO" id="GO:0008932">
    <property type="term" value="F:lytic endotransglycosylase activity"/>
    <property type="evidence" value="ECO:0007669"/>
    <property type="project" value="UniProtKB-UniRule"/>
</dbReference>
<keyword evidence="4 7" id="KW-0472">Membrane</keyword>
<dbReference type="EMBL" id="JADJZA010000009">
    <property type="protein sequence ID" value="MBK9298496.1"/>
    <property type="molecule type" value="Genomic_DNA"/>
</dbReference>
<evidence type="ECO:0000256" key="1">
    <source>
        <dbReference type="ARBA" id="ARBA00022475"/>
    </source>
</evidence>
<feature type="region of interest" description="Disordered" evidence="8">
    <location>
        <begin position="428"/>
        <end position="447"/>
    </location>
</feature>
<evidence type="ECO:0000313" key="9">
    <source>
        <dbReference type="EMBL" id="MBK9298496.1"/>
    </source>
</evidence>
<comment type="subcellular location">
    <subcellularLocation>
        <location evidence="7">Cell membrane</location>
        <topology evidence="7">Single-pass membrane protein</topology>
    </subcellularLocation>
</comment>
<feature type="region of interest" description="Disordered" evidence="8">
    <location>
        <begin position="104"/>
        <end position="139"/>
    </location>
</feature>
<feature type="site" description="Important for catalytic activity" evidence="7">
    <location>
        <position position="379"/>
    </location>
</feature>
<dbReference type="PANTHER" id="PTHR30518:SF2">
    <property type="entry name" value="ENDOLYTIC MUREIN TRANSGLYCOSYLASE"/>
    <property type="match status" value="1"/>
</dbReference>
<evidence type="ECO:0000256" key="5">
    <source>
        <dbReference type="ARBA" id="ARBA00023239"/>
    </source>
</evidence>
<keyword evidence="1 7" id="KW-1003">Cell membrane</keyword>
<dbReference type="EC" id="4.2.2.29" evidence="7"/>
<reference evidence="9 10" key="1">
    <citation type="submission" date="2020-10" db="EMBL/GenBank/DDBJ databases">
        <title>Connecting structure to function with the recovery of over 1000 high-quality activated sludge metagenome-assembled genomes encoding full-length rRNA genes using long-read sequencing.</title>
        <authorList>
            <person name="Singleton C.M."/>
            <person name="Petriglieri F."/>
            <person name="Kristensen J.M."/>
            <person name="Kirkegaard R.H."/>
            <person name="Michaelsen T.Y."/>
            <person name="Andersen M.H."/>
            <person name="Karst S.M."/>
            <person name="Dueholm M.S."/>
            <person name="Nielsen P.H."/>
            <person name="Albertsen M."/>
        </authorList>
    </citation>
    <scope>NUCLEOTIDE SEQUENCE [LARGE SCALE GENOMIC DNA]</scope>
    <source>
        <strain evidence="9">Lyne_18-Q3-R50-59_MAXAC.006</strain>
    </source>
</reference>
<proteinExistence type="inferred from homology"/>
<dbReference type="InterPro" id="IPR003770">
    <property type="entry name" value="MLTG-like"/>
</dbReference>
<comment type="similarity">
    <text evidence="7">Belongs to the transglycosylase MltG family.</text>
</comment>
<sequence>MSDVADDWETTAHEEGRHGTPVLVFQHDDGTFADEADNHVFDDGAGGFVYEDGTPVIVADPDDPSRDARPAAETLVYEDGEGGYVDEHGSPVYDDGAGGWVDGHGLPLGDVWDPAPADVVPPPEPSPRSGRKQSYEDLASNDGCGRRGIIGVVVVLGVVMLVAAGAVFWVLRKVDPPGEPGKAVGIVIPEGATDTDVALLLEDNGIISNASVFGWYVRFTGGSWSSGDYPELQKNSSFAEVTEVLNGGPVPVGTSRVTIPEGVELDEALTILAEQFPDISKEDFLAALDSGKVTSKYVPAELPPLENGEIPPDKYNKWEGMLFPDTYEFSEDATPEAILQKLADQMTSELDELGFQNSEAKVGLTPYETVIVASLVEKEAGTPPEERSQIARVIYNRLAAPEILGIDATAVYSKGKPGGQLTTQELRDETDPFNTRTKQGLPPTPVGLPSRASLKAAIAPEEGAWMYYVLVEPGVHAFVDTQAEFIELRDKARNEGVIQ</sequence>
<organism evidence="9 10">
    <name type="scientific">Candidatus Neomicrothrix subdominans</name>
    <dbReference type="NCBI Taxonomy" id="2954438"/>
    <lineage>
        <taxon>Bacteria</taxon>
        <taxon>Bacillati</taxon>
        <taxon>Actinomycetota</taxon>
        <taxon>Acidimicrobiia</taxon>
        <taxon>Acidimicrobiales</taxon>
        <taxon>Microthrixaceae</taxon>
        <taxon>Candidatus Neomicrothrix</taxon>
    </lineage>
</organism>
<keyword evidence="6 7" id="KW-0961">Cell wall biogenesis/degradation</keyword>
<dbReference type="GO" id="GO:0005886">
    <property type="term" value="C:plasma membrane"/>
    <property type="evidence" value="ECO:0007669"/>
    <property type="project" value="UniProtKB-SubCell"/>
</dbReference>